<gene>
    <name evidence="2" type="ORF">GCM10007894_08250</name>
</gene>
<dbReference type="AlphaFoldDB" id="A0AA37WVQ0"/>
<dbReference type="RefSeq" id="WP_095499609.1">
    <property type="nucleotide sequence ID" value="NZ_BSPO01000002.1"/>
</dbReference>
<dbReference type="Proteomes" id="UP001157439">
    <property type="component" value="Unassembled WGS sequence"/>
</dbReference>
<dbReference type="EMBL" id="BSPO01000002">
    <property type="protein sequence ID" value="GLS82848.1"/>
    <property type="molecule type" value="Genomic_DNA"/>
</dbReference>
<reference evidence="2 3" key="1">
    <citation type="journal article" date="2014" name="Int. J. Syst. Evol. Microbiol.">
        <title>Complete genome sequence of Corynebacterium casei LMG S-19264T (=DSM 44701T), isolated from a smear-ripened cheese.</title>
        <authorList>
            <consortium name="US DOE Joint Genome Institute (JGI-PGF)"/>
            <person name="Walter F."/>
            <person name="Albersmeier A."/>
            <person name="Kalinowski J."/>
            <person name="Ruckert C."/>
        </authorList>
    </citation>
    <scope>NUCLEOTIDE SEQUENCE [LARGE SCALE GENOMIC DNA]</scope>
    <source>
        <strain evidence="2 3">NBRC 112785</strain>
    </source>
</reference>
<dbReference type="NCBIfam" id="TIGR03949">
    <property type="entry name" value="bact_IIb_cerein"/>
    <property type="match status" value="1"/>
</dbReference>
<comment type="caution">
    <text evidence="2">The sequence shown here is derived from an EMBL/GenBank/DDBJ whole genome shotgun (WGS) entry which is preliminary data.</text>
</comment>
<keyword evidence="3" id="KW-1185">Reference proteome</keyword>
<sequence length="72" mass="7043">MYELQQSELEQVNGGIVPIIAAGIGAAGAIIAAVIVVSSGSESASHEGPDGSKTTCAPGQDLTVTAEAVSCN</sequence>
<evidence type="ECO:0000256" key="1">
    <source>
        <dbReference type="SAM" id="Phobius"/>
    </source>
</evidence>
<feature type="transmembrane region" description="Helical" evidence="1">
    <location>
        <begin position="15"/>
        <end position="37"/>
    </location>
</feature>
<evidence type="ECO:0000313" key="2">
    <source>
        <dbReference type="EMBL" id="GLS82848.1"/>
    </source>
</evidence>
<keyword evidence="1" id="KW-0812">Transmembrane</keyword>
<keyword evidence="1" id="KW-1133">Transmembrane helix</keyword>
<name>A0AA37WVQ0_9GAMM</name>
<keyword evidence="1" id="KW-0472">Membrane</keyword>
<accession>A0AA37WVQ0</accession>
<protein>
    <recommendedName>
        <fullName evidence="4">Class IIb bacteriocin, lactobin A/cerein 7B family</fullName>
    </recommendedName>
</protein>
<proteinExistence type="predicted"/>
<organism evidence="2 3">
    <name type="scientific">Paraferrimonas haliotis</name>
    <dbReference type="NCBI Taxonomy" id="2013866"/>
    <lineage>
        <taxon>Bacteria</taxon>
        <taxon>Pseudomonadati</taxon>
        <taxon>Pseudomonadota</taxon>
        <taxon>Gammaproteobacteria</taxon>
        <taxon>Alteromonadales</taxon>
        <taxon>Ferrimonadaceae</taxon>
        <taxon>Paraferrimonas</taxon>
    </lineage>
</organism>
<dbReference type="InterPro" id="IPR023991">
    <property type="entry name" value="Bacteriocin_IIb_lactobn/cerein"/>
</dbReference>
<evidence type="ECO:0000313" key="3">
    <source>
        <dbReference type="Proteomes" id="UP001157439"/>
    </source>
</evidence>
<evidence type="ECO:0008006" key="4">
    <source>
        <dbReference type="Google" id="ProtNLM"/>
    </source>
</evidence>